<comment type="caution">
    <text evidence="3">The sequence shown here is derived from an EMBL/GenBank/DDBJ whole genome shotgun (WGS) entry which is preliminary data.</text>
</comment>
<evidence type="ECO:0000313" key="3">
    <source>
        <dbReference type="EMBL" id="RWR09213.1"/>
    </source>
</evidence>
<evidence type="ECO:0000256" key="1">
    <source>
        <dbReference type="SAM" id="MobiDB-lite"/>
    </source>
</evidence>
<reference evidence="3 4" key="1">
    <citation type="submission" date="2019-01" db="EMBL/GenBank/DDBJ databases">
        <title>Sinorhodobacter populi sp. nov. isolated from the symptomatic bark tissue of Populus euramericana canker.</title>
        <authorList>
            <person name="Xu G."/>
        </authorList>
    </citation>
    <scope>NUCLEOTIDE SEQUENCE [LARGE SCALE GENOMIC DNA]</scope>
    <source>
        <strain evidence="3 4">2D-5</strain>
    </source>
</reference>
<evidence type="ECO:0000256" key="2">
    <source>
        <dbReference type="SAM" id="Phobius"/>
    </source>
</evidence>
<accession>A0A443IR48</accession>
<feature type="transmembrane region" description="Helical" evidence="2">
    <location>
        <begin position="12"/>
        <end position="31"/>
    </location>
</feature>
<name>A0A443IR48_9RHOB</name>
<evidence type="ECO:0000313" key="4">
    <source>
        <dbReference type="Proteomes" id="UP000285710"/>
    </source>
</evidence>
<proteinExistence type="predicted"/>
<protein>
    <submittedName>
        <fullName evidence="3">Uncharacterized protein</fullName>
    </submittedName>
</protein>
<keyword evidence="2" id="KW-0812">Transmembrane</keyword>
<reference evidence="3 4" key="2">
    <citation type="submission" date="2019-01" db="EMBL/GenBank/DDBJ databases">
        <authorList>
            <person name="Li Y."/>
        </authorList>
    </citation>
    <scope>NUCLEOTIDE SEQUENCE [LARGE SCALE GENOMIC DNA]</scope>
    <source>
        <strain evidence="3 4">2D-5</strain>
    </source>
</reference>
<dbReference type="AlphaFoldDB" id="A0A443IR48"/>
<sequence length="76" mass="7923">MQTFDDKVDAAVHVAFTALGLSVAIHMELAYRLNDFITQEFQFAVSGDEDELDDDAGGAQPAKTSSGADNGGGSNA</sequence>
<dbReference type="EMBL" id="SAUW01000015">
    <property type="protein sequence ID" value="RWR09213.1"/>
    <property type="molecule type" value="Genomic_DNA"/>
</dbReference>
<keyword evidence="4" id="KW-1185">Reference proteome</keyword>
<gene>
    <name evidence="3" type="ORF">D2T33_14560</name>
</gene>
<organism evidence="3 4">
    <name type="scientific">Paenirhodobacter populi</name>
    <dbReference type="NCBI Taxonomy" id="2306993"/>
    <lineage>
        <taxon>Bacteria</taxon>
        <taxon>Pseudomonadati</taxon>
        <taxon>Pseudomonadota</taxon>
        <taxon>Alphaproteobacteria</taxon>
        <taxon>Rhodobacterales</taxon>
        <taxon>Rhodobacter group</taxon>
        <taxon>Paenirhodobacter</taxon>
    </lineage>
</organism>
<dbReference type="Proteomes" id="UP000285710">
    <property type="component" value="Unassembled WGS sequence"/>
</dbReference>
<feature type="region of interest" description="Disordered" evidence="1">
    <location>
        <begin position="48"/>
        <end position="76"/>
    </location>
</feature>
<keyword evidence="2" id="KW-1133">Transmembrane helix</keyword>
<keyword evidence="2" id="KW-0472">Membrane</keyword>
<dbReference type="RefSeq" id="WP_128270244.1">
    <property type="nucleotide sequence ID" value="NZ_SAUW01000015.1"/>
</dbReference>